<accession>A0A382LTP1</accession>
<organism evidence="1">
    <name type="scientific">marine metagenome</name>
    <dbReference type="NCBI Taxonomy" id="408172"/>
    <lineage>
        <taxon>unclassified sequences</taxon>
        <taxon>metagenomes</taxon>
        <taxon>ecological metagenomes</taxon>
    </lineage>
</organism>
<name>A0A382LTP1_9ZZZZ</name>
<dbReference type="EMBL" id="UINC01089151">
    <property type="protein sequence ID" value="SVC39990.1"/>
    <property type="molecule type" value="Genomic_DNA"/>
</dbReference>
<sequence>MTTNTEIPPRAGVWQRSPPAEVGFDESGIQAAVAYACEHETDWLIDLSEQ</sequence>
<dbReference type="AlphaFoldDB" id="A0A382LTP1"/>
<evidence type="ECO:0000313" key="1">
    <source>
        <dbReference type="EMBL" id="SVC39990.1"/>
    </source>
</evidence>
<protein>
    <submittedName>
        <fullName evidence="1">Uncharacterized protein</fullName>
    </submittedName>
</protein>
<proteinExistence type="predicted"/>
<reference evidence="1" key="1">
    <citation type="submission" date="2018-05" db="EMBL/GenBank/DDBJ databases">
        <authorList>
            <person name="Lanie J.A."/>
            <person name="Ng W.-L."/>
            <person name="Kazmierczak K.M."/>
            <person name="Andrzejewski T.M."/>
            <person name="Davidsen T.M."/>
            <person name="Wayne K.J."/>
            <person name="Tettelin H."/>
            <person name="Glass J.I."/>
            <person name="Rusch D."/>
            <person name="Podicherti R."/>
            <person name="Tsui H.-C.T."/>
            <person name="Winkler M.E."/>
        </authorList>
    </citation>
    <scope>NUCLEOTIDE SEQUENCE</scope>
</reference>
<gene>
    <name evidence="1" type="ORF">METZ01_LOCUS292844</name>
</gene>
<feature type="non-terminal residue" evidence="1">
    <location>
        <position position="50"/>
    </location>
</feature>